<dbReference type="RefSeq" id="WP_229805421.1">
    <property type="nucleotide sequence ID" value="NZ_BMXR01000009.1"/>
</dbReference>
<accession>A0A918KJ74</accession>
<feature type="transmembrane region" description="Helical" evidence="1">
    <location>
        <begin position="87"/>
        <end position="105"/>
    </location>
</feature>
<evidence type="ECO:0000313" key="2">
    <source>
        <dbReference type="EMBL" id="GGX65244.1"/>
    </source>
</evidence>
<feature type="transmembrane region" description="Helical" evidence="1">
    <location>
        <begin position="149"/>
        <end position="171"/>
    </location>
</feature>
<dbReference type="InterPro" id="IPR016870">
    <property type="entry name" value="UCP028137"/>
</dbReference>
<sequence>MSQQSKGGGFFSNLLFNIIIPVVILSRFSGEEHLGPSLSIVIALAFPIGYGLWEMKQTGKVNAMSVIGVISVFLTGGISLLELDPKYIAIKEAAVPGVLGIAVLVSQYTRYPLVKTLIFNAQLIAVDKVNHALREKGNEHHLDRKLARVSYIVAGSFFLSSVLNYILARVILVSPPGTSEFSEELGKMTAWSYPVIALPSTIILMVGIFYLLNQLKKLTGLELENLLADTAK</sequence>
<keyword evidence="3" id="KW-1185">Reference proteome</keyword>
<feature type="transmembrane region" description="Helical" evidence="1">
    <location>
        <begin position="60"/>
        <end position="81"/>
    </location>
</feature>
<protein>
    <submittedName>
        <fullName evidence="2">MFS transporter</fullName>
    </submittedName>
</protein>
<keyword evidence="1" id="KW-1133">Transmembrane helix</keyword>
<feature type="transmembrane region" description="Helical" evidence="1">
    <location>
        <begin position="191"/>
        <end position="212"/>
    </location>
</feature>
<dbReference type="InterPro" id="IPR006008">
    <property type="entry name" value="YciB"/>
</dbReference>
<evidence type="ECO:0000313" key="3">
    <source>
        <dbReference type="Proteomes" id="UP000626148"/>
    </source>
</evidence>
<reference evidence="2" key="2">
    <citation type="submission" date="2020-09" db="EMBL/GenBank/DDBJ databases">
        <authorList>
            <person name="Sun Q."/>
            <person name="Kim S."/>
        </authorList>
    </citation>
    <scope>NUCLEOTIDE SEQUENCE</scope>
    <source>
        <strain evidence="2">KCTC 22169</strain>
    </source>
</reference>
<name>A0A918KJ74_9GAMM</name>
<dbReference type="EMBL" id="BMXR01000009">
    <property type="protein sequence ID" value="GGX65244.1"/>
    <property type="molecule type" value="Genomic_DNA"/>
</dbReference>
<dbReference type="Proteomes" id="UP000626148">
    <property type="component" value="Unassembled WGS sequence"/>
</dbReference>
<gene>
    <name evidence="2" type="ORF">GCM10007392_36390</name>
</gene>
<dbReference type="PIRSF" id="PIRSF028137">
    <property type="entry name" value="UCP028137"/>
    <property type="match status" value="1"/>
</dbReference>
<feature type="transmembrane region" description="Helical" evidence="1">
    <location>
        <begin position="7"/>
        <end position="28"/>
    </location>
</feature>
<dbReference type="Pfam" id="PF04279">
    <property type="entry name" value="IspA"/>
    <property type="match status" value="1"/>
</dbReference>
<evidence type="ECO:0000256" key="1">
    <source>
        <dbReference type="SAM" id="Phobius"/>
    </source>
</evidence>
<keyword evidence="1" id="KW-0472">Membrane</keyword>
<keyword evidence="1" id="KW-0812">Transmembrane</keyword>
<reference evidence="2" key="1">
    <citation type="journal article" date="2014" name="Int. J. Syst. Evol. Microbiol.">
        <title>Complete genome sequence of Corynebacterium casei LMG S-19264T (=DSM 44701T), isolated from a smear-ripened cheese.</title>
        <authorList>
            <consortium name="US DOE Joint Genome Institute (JGI-PGF)"/>
            <person name="Walter F."/>
            <person name="Albersmeier A."/>
            <person name="Kalinowski J."/>
            <person name="Ruckert C."/>
        </authorList>
    </citation>
    <scope>NUCLEOTIDE SEQUENCE</scope>
    <source>
        <strain evidence="2">KCTC 22169</strain>
    </source>
</reference>
<comment type="caution">
    <text evidence="2">The sequence shown here is derived from an EMBL/GenBank/DDBJ whole genome shotgun (WGS) entry which is preliminary data.</text>
</comment>
<proteinExistence type="predicted"/>
<organism evidence="2 3">
    <name type="scientific">Saccharospirillum salsuginis</name>
    <dbReference type="NCBI Taxonomy" id="418750"/>
    <lineage>
        <taxon>Bacteria</taxon>
        <taxon>Pseudomonadati</taxon>
        <taxon>Pseudomonadota</taxon>
        <taxon>Gammaproteobacteria</taxon>
        <taxon>Oceanospirillales</taxon>
        <taxon>Saccharospirillaceae</taxon>
        <taxon>Saccharospirillum</taxon>
    </lineage>
</organism>
<feature type="transmembrane region" description="Helical" evidence="1">
    <location>
        <begin position="34"/>
        <end position="53"/>
    </location>
</feature>
<dbReference type="AlphaFoldDB" id="A0A918KJ74"/>
<dbReference type="NCBIfam" id="NF041646">
    <property type="entry name" value="VC0807_fam"/>
    <property type="match status" value="1"/>
</dbReference>